<protein>
    <recommendedName>
        <fullName evidence="3">Carboxymuconolactone decarboxylase-like domain-containing protein</fullName>
    </recommendedName>
</protein>
<dbReference type="AlphaFoldDB" id="U2YJ71"/>
<gene>
    <name evidence="1" type="ORF">NT2_02_05340</name>
</gene>
<proteinExistence type="predicted"/>
<comment type="caution">
    <text evidence="1">The sequence shown here is derived from an EMBL/GenBank/DDBJ whole genome shotgun (WGS) entry which is preliminary data.</text>
</comment>
<dbReference type="RefSeq" id="WP_021689357.1">
    <property type="nucleotide sequence ID" value="NZ_BASZ01000002.1"/>
</dbReference>
<dbReference type="SUPFAM" id="SSF69118">
    <property type="entry name" value="AhpD-like"/>
    <property type="match status" value="1"/>
</dbReference>
<dbReference type="PANTHER" id="PTHR34846">
    <property type="entry name" value="4-CARBOXYMUCONOLACTONE DECARBOXYLASE FAMILY PROTEIN (AFU_ORTHOLOGUE AFUA_6G11590)"/>
    <property type="match status" value="1"/>
</dbReference>
<sequence>MIRISMPDDEGNDPYGFASRTHATEIMAAASEFSKAVYQHSRLPLREFEGARYRTAQINGCVICQQFRAARDVQLMYFATGQRPDHLVSDNGPAPDEAYYAAVADWRTSSVFSPREKLAIEYAERFAEEPKVLADDEEFWGRAHALYSDEELVDLSHCVAAWMGLGRVAHVLGFDSVCLPFAQAAE</sequence>
<dbReference type="eggNOG" id="COG2128">
    <property type="taxonomic scope" value="Bacteria"/>
</dbReference>
<dbReference type="EMBL" id="BASZ01000002">
    <property type="protein sequence ID" value="GAD48450.1"/>
    <property type="molecule type" value="Genomic_DNA"/>
</dbReference>
<keyword evidence="2" id="KW-1185">Reference proteome</keyword>
<dbReference type="Proteomes" id="UP000016568">
    <property type="component" value="Unassembled WGS sequence"/>
</dbReference>
<reference evidence="1 2" key="1">
    <citation type="submission" date="2013-09" db="EMBL/GenBank/DDBJ databases">
        <title>Whole genome shotgun sequence of Novosphingobium tardaugens NBRC 16725.</title>
        <authorList>
            <person name="Isaki S."/>
            <person name="Hosoyama A."/>
            <person name="Tsuchikane K."/>
            <person name="Katsumata H."/>
            <person name="Ando Y."/>
            <person name="Yamazaki S."/>
            <person name="Fujita N."/>
        </authorList>
    </citation>
    <scope>NUCLEOTIDE SEQUENCE [LARGE SCALE GENOMIC DNA]</scope>
    <source>
        <strain evidence="1 2">NBRC 16725</strain>
    </source>
</reference>
<dbReference type="Gene3D" id="1.20.1290.10">
    <property type="entry name" value="AhpD-like"/>
    <property type="match status" value="1"/>
</dbReference>
<dbReference type="InterPro" id="IPR029032">
    <property type="entry name" value="AhpD-like"/>
</dbReference>
<evidence type="ECO:0000313" key="1">
    <source>
        <dbReference type="EMBL" id="GAD48450.1"/>
    </source>
</evidence>
<accession>U2YJ71</accession>
<evidence type="ECO:0008006" key="3">
    <source>
        <dbReference type="Google" id="ProtNLM"/>
    </source>
</evidence>
<evidence type="ECO:0000313" key="2">
    <source>
        <dbReference type="Proteomes" id="UP000016568"/>
    </source>
</evidence>
<dbReference type="PANTHER" id="PTHR34846:SF5">
    <property type="entry name" value="CARBOXYMUCONOLACTONE DECARBOXYLASE-LIKE DOMAIN-CONTAINING PROTEIN"/>
    <property type="match status" value="1"/>
</dbReference>
<name>U2YJ71_9SPHN</name>
<organism evidence="1 2">
    <name type="scientific">Caenibius tardaugens NBRC 16725</name>
    <dbReference type="NCBI Taxonomy" id="1219035"/>
    <lineage>
        <taxon>Bacteria</taxon>
        <taxon>Pseudomonadati</taxon>
        <taxon>Pseudomonadota</taxon>
        <taxon>Alphaproteobacteria</taxon>
        <taxon>Sphingomonadales</taxon>
        <taxon>Erythrobacteraceae</taxon>
        <taxon>Caenibius</taxon>
    </lineage>
</organism>